<evidence type="ECO:0000313" key="3">
    <source>
        <dbReference type="Proteomes" id="UP001160625"/>
    </source>
</evidence>
<reference evidence="2" key="1">
    <citation type="submission" date="2023-04" db="EMBL/GenBank/DDBJ databases">
        <title>Sphingomonas sp. MAHUQ-71 isolated from rice field.</title>
        <authorList>
            <person name="Huq M.A."/>
        </authorList>
    </citation>
    <scope>NUCLEOTIDE SEQUENCE</scope>
    <source>
        <strain evidence="2">MAHUQ-71</strain>
    </source>
</reference>
<dbReference type="Proteomes" id="UP001160625">
    <property type="component" value="Unassembled WGS sequence"/>
</dbReference>
<accession>A0ABT6MWC1</accession>
<evidence type="ECO:0000313" key="2">
    <source>
        <dbReference type="EMBL" id="MDH7637330.1"/>
    </source>
</evidence>
<dbReference type="InterPro" id="IPR029058">
    <property type="entry name" value="AB_hydrolase_fold"/>
</dbReference>
<dbReference type="GO" id="GO:0016787">
    <property type="term" value="F:hydrolase activity"/>
    <property type="evidence" value="ECO:0007669"/>
    <property type="project" value="UniProtKB-KW"/>
</dbReference>
<dbReference type="Pfam" id="PF12697">
    <property type="entry name" value="Abhydrolase_6"/>
    <property type="match status" value="1"/>
</dbReference>
<organism evidence="2 3">
    <name type="scientific">Sphingomonas oryzagri</name>
    <dbReference type="NCBI Taxonomy" id="3042314"/>
    <lineage>
        <taxon>Bacteria</taxon>
        <taxon>Pseudomonadati</taxon>
        <taxon>Pseudomonadota</taxon>
        <taxon>Alphaproteobacteria</taxon>
        <taxon>Sphingomonadales</taxon>
        <taxon>Sphingomonadaceae</taxon>
        <taxon>Sphingomonas</taxon>
    </lineage>
</organism>
<dbReference type="RefSeq" id="WP_281042687.1">
    <property type="nucleotide sequence ID" value="NZ_JARYGZ010000001.1"/>
</dbReference>
<protein>
    <submittedName>
        <fullName evidence="2">Alpha/beta hydrolase</fullName>
    </submittedName>
</protein>
<dbReference type="PRINTS" id="PR00111">
    <property type="entry name" value="ABHYDROLASE"/>
</dbReference>
<feature type="domain" description="AB hydrolase-1" evidence="1">
    <location>
        <begin position="52"/>
        <end position="280"/>
    </location>
</feature>
<comment type="caution">
    <text evidence="2">The sequence shown here is derived from an EMBL/GenBank/DDBJ whole genome shotgun (WGS) entry which is preliminary data.</text>
</comment>
<dbReference type="Gene3D" id="3.40.50.1820">
    <property type="entry name" value="alpha/beta hydrolase"/>
    <property type="match status" value="1"/>
</dbReference>
<dbReference type="InterPro" id="IPR000073">
    <property type="entry name" value="AB_hydrolase_1"/>
</dbReference>
<sequence length="285" mass="30958">MSNEDASAYTRSWSSHEVSFLTLSDGAKLRYLKVGEGPPLVLIHTVRTQLDLFQRLIPLLVGRYMVYAVDLPGFGWSDIVPGAAYTEPVLRARILDFIRTLGLKDVTLAGESIGAVLALTLATSPDIAVRRVVAFNPYDYLPGLERANLLASVVIKSVRTPVIGPVFAALENRLILKGIISGGFSDPAHLPASFIDELSKSGSRAGYSSVARAVYRALPSFVDARALYDQVKAPISLVYGEQDWSSPSERDANRQILRPEVYESLPATGHFAAMENPAACSSMFV</sequence>
<keyword evidence="3" id="KW-1185">Reference proteome</keyword>
<dbReference type="PANTHER" id="PTHR46438:SF11">
    <property type="entry name" value="LIPASE-RELATED"/>
    <property type="match status" value="1"/>
</dbReference>
<dbReference type="PANTHER" id="PTHR46438">
    <property type="entry name" value="ALPHA/BETA-HYDROLASES SUPERFAMILY PROTEIN"/>
    <property type="match status" value="1"/>
</dbReference>
<dbReference type="SUPFAM" id="SSF53474">
    <property type="entry name" value="alpha/beta-Hydrolases"/>
    <property type="match status" value="1"/>
</dbReference>
<dbReference type="EMBL" id="JARYGZ010000001">
    <property type="protein sequence ID" value="MDH7637330.1"/>
    <property type="molecule type" value="Genomic_DNA"/>
</dbReference>
<keyword evidence="2" id="KW-0378">Hydrolase</keyword>
<name>A0ABT6MWC1_9SPHN</name>
<evidence type="ECO:0000259" key="1">
    <source>
        <dbReference type="Pfam" id="PF12697"/>
    </source>
</evidence>
<proteinExistence type="predicted"/>
<gene>
    <name evidence="2" type="ORF">QGN17_01180</name>
</gene>